<dbReference type="GO" id="GO:0004308">
    <property type="term" value="F:exo-alpha-sialidase activity"/>
    <property type="evidence" value="ECO:0007669"/>
    <property type="project" value="UniProtKB-EC"/>
</dbReference>
<dbReference type="PANTHER" id="PTHR10628">
    <property type="entry name" value="SIALIDASE"/>
    <property type="match status" value="1"/>
</dbReference>
<feature type="region of interest" description="Disordered" evidence="7">
    <location>
        <begin position="1"/>
        <end position="46"/>
    </location>
</feature>
<name>A0A4R4WXU3_9ACTN</name>
<dbReference type="AlphaFoldDB" id="A0A4R4WXU3"/>
<feature type="domain" description="Thrombospondin-like N-terminal" evidence="8">
    <location>
        <begin position="499"/>
        <end position="677"/>
    </location>
</feature>
<keyword evidence="6" id="KW-1015">Disulfide bond</keyword>
<dbReference type="GO" id="GO:0006689">
    <property type="term" value="P:ganglioside catabolic process"/>
    <property type="evidence" value="ECO:0007669"/>
    <property type="project" value="TreeGrafter"/>
</dbReference>
<dbReference type="InterPro" id="IPR013320">
    <property type="entry name" value="ConA-like_dom_sf"/>
</dbReference>
<keyword evidence="12" id="KW-1185">Reference proteome</keyword>
<evidence type="ECO:0000259" key="8">
    <source>
        <dbReference type="SMART" id="SM00210"/>
    </source>
</evidence>
<dbReference type="SMART" id="SM00282">
    <property type="entry name" value="LamG"/>
    <property type="match status" value="1"/>
</dbReference>
<evidence type="ECO:0000256" key="6">
    <source>
        <dbReference type="ARBA" id="ARBA00023157"/>
    </source>
</evidence>
<dbReference type="Pfam" id="PF13385">
    <property type="entry name" value="Laminin_G_3"/>
    <property type="match status" value="1"/>
</dbReference>
<evidence type="ECO:0000259" key="9">
    <source>
        <dbReference type="SMART" id="SM00282"/>
    </source>
</evidence>
<evidence type="ECO:0000256" key="5">
    <source>
        <dbReference type="ARBA" id="ARBA00022737"/>
    </source>
</evidence>
<comment type="caution">
    <text evidence="11">The sequence shown here is derived from an EMBL/GenBank/DDBJ whole genome shotgun (WGS) entry which is preliminary data.</text>
</comment>
<feature type="compositionally biased region" description="Basic and acidic residues" evidence="7">
    <location>
        <begin position="578"/>
        <end position="590"/>
    </location>
</feature>
<evidence type="ECO:0000256" key="4">
    <source>
        <dbReference type="ARBA" id="ARBA00022729"/>
    </source>
</evidence>
<dbReference type="SUPFAM" id="SSF50939">
    <property type="entry name" value="Sialidases"/>
    <property type="match status" value="1"/>
</dbReference>
<dbReference type="GO" id="GO:0005737">
    <property type="term" value="C:cytoplasm"/>
    <property type="evidence" value="ECO:0007669"/>
    <property type="project" value="TreeGrafter"/>
</dbReference>
<keyword evidence="5" id="KW-0677">Repeat</keyword>
<keyword evidence="4" id="KW-0732">Signal</keyword>
<dbReference type="SMART" id="SM00210">
    <property type="entry name" value="TSPN"/>
    <property type="match status" value="1"/>
</dbReference>
<dbReference type="PANTHER" id="PTHR10628:SF30">
    <property type="entry name" value="EXO-ALPHA-SIALIDASE"/>
    <property type="match status" value="1"/>
</dbReference>
<dbReference type="EC" id="3.2.1.18" evidence="3"/>
<evidence type="ECO:0000256" key="3">
    <source>
        <dbReference type="ARBA" id="ARBA00012733"/>
    </source>
</evidence>
<comment type="catalytic activity">
    <reaction evidence="1">
        <text>Hydrolysis of alpha-(2-&gt;3)-, alpha-(2-&gt;6)-, alpha-(2-&gt;8)- glycosidic linkages of terminal sialic acid residues in oligosaccharides, glycoproteins, glycolipids, colominic acid and synthetic substrates.</text>
        <dbReference type="EC" id="3.2.1.18"/>
    </reaction>
</comment>
<evidence type="ECO:0000259" key="10">
    <source>
        <dbReference type="SMART" id="SM00560"/>
    </source>
</evidence>
<gene>
    <name evidence="11" type="ORF">E1294_11240</name>
</gene>
<dbReference type="InterPro" id="IPR048287">
    <property type="entry name" value="TSPN-like_N"/>
</dbReference>
<dbReference type="SMART" id="SM00560">
    <property type="entry name" value="LamGL"/>
    <property type="match status" value="1"/>
</dbReference>
<dbReference type="OrthoDB" id="7294637at2"/>
<dbReference type="Pfam" id="PF13088">
    <property type="entry name" value="BNR_2"/>
    <property type="match status" value="1"/>
</dbReference>
<evidence type="ECO:0000256" key="2">
    <source>
        <dbReference type="ARBA" id="ARBA00009348"/>
    </source>
</evidence>
<dbReference type="InterPro" id="IPR026856">
    <property type="entry name" value="Sialidase_fam"/>
</dbReference>
<evidence type="ECO:0000256" key="7">
    <source>
        <dbReference type="SAM" id="MobiDB-lite"/>
    </source>
</evidence>
<feature type="compositionally biased region" description="Basic residues" evidence="7">
    <location>
        <begin position="21"/>
        <end position="33"/>
    </location>
</feature>
<feature type="region of interest" description="Disordered" evidence="7">
    <location>
        <begin position="577"/>
        <end position="601"/>
    </location>
</feature>
<dbReference type="InterPro" id="IPR036278">
    <property type="entry name" value="Sialidase_sf"/>
</dbReference>
<sequence>MGVVRRDPTHLSGPRRPAPAVRRRGGRAPHRRLTPGSCPPRRGTTIVTTHRSPRYRAVLIAALVSATAALLPVQNAPAEAGVAGATVDPFRHKTTVLYSSPNVPSGCYRIPATVRAVDGSLLAFAERRLHTCADKSNMNVVLRRLPAGATEWLPEQTVARGEDDDPEAPATRGNPGPVVYRRLPGAPPSGAPDGRILLMGTHNPVDPATPGSNHRDAPRTPYLQHSDDNGATWSPPRSLYEELDDPTWGHMQTAPVHAIQLTRGEHAGRVVAGINYRAGQQFGVMIAYTDDGGDTWHKGARVEYAPVERQNLGELSLVELVNGDILVWARQNTNAGTPEEQADPYVMPHRSIAISRDGGETYHRGYANLPGFEAPPIQSATLRLRATDEGDAYNRILTFAPSVNVQPRIRPVIRSTFDEGLSWQSVDTPLDSTDEGVQVWGTNDRNTTVEECACYGGYSDMVELPRGDIGLLYERGATDYRSEITFVRLDDRDLHTPSTTPDLPGRSALVFDGVTTTQGRHGRALSFDGRQGRVQLPYRTTPVLGSDDFTVATWVKYDDTGHDQAIFSAYGTNGEPRVSLRAEPGGDRIRGTVTTSDGPKSVTSAGAYADGAWHHVALRRQGGTVTLLVDGVEVASASGDAGDVQTGDPTPIYLGQRLDGADRFHGAMDEFRVYDRALTGDELTRLRTRNTNGIPGLTARLPMNAVIPAGA</sequence>
<dbReference type="CDD" id="cd15482">
    <property type="entry name" value="Sialidase_non-viral"/>
    <property type="match status" value="1"/>
</dbReference>
<feature type="compositionally biased region" description="Polar residues" evidence="7">
    <location>
        <begin position="592"/>
        <end position="601"/>
    </location>
</feature>
<dbReference type="CDD" id="cd00110">
    <property type="entry name" value="LamG"/>
    <property type="match status" value="1"/>
</dbReference>
<proteinExistence type="inferred from homology"/>
<dbReference type="GO" id="GO:0009313">
    <property type="term" value="P:oligosaccharide catabolic process"/>
    <property type="evidence" value="ECO:0007669"/>
    <property type="project" value="TreeGrafter"/>
</dbReference>
<reference evidence="11 12" key="1">
    <citation type="submission" date="2019-03" db="EMBL/GenBank/DDBJ databases">
        <title>Draft genome sequences of novel Actinobacteria.</title>
        <authorList>
            <person name="Sahin N."/>
            <person name="Ay H."/>
            <person name="Saygin H."/>
        </authorList>
    </citation>
    <scope>NUCLEOTIDE SEQUENCE [LARGE SCALE GENOMIC DNA]</scope>
    <source>
        <strain evidence="11 12">KC712</strain>
    </source>
</reference>
<dbReference type="SUPFAM" id="SSF49899">
    <property type="entry name" value="Concanavalin A-like lectins/glucanases"/>
    <property type="match status" value="1"/>
</dbReference>
<evidence type="ECO:0000256" key="1">
    <source>
        <dbReference type="ARBA" id="ARBA00000427"/>
    </source>
</evidence>
<accession>A0A4R4WXU3</accession>
<comment type="similarity">
    <text evidence="2">Belongs to the glycosyl hydrolase 33 family.</text>
</comment>
<dbReference type="InterPro" id="IPR011040">
    <property type="entry name" value="Sialidase"/>
</dbReference>
<dbReference type="Gene3D" id="2.120.10.10">
    <property type="match status" value="1"/>
</dbReference>
<dbReference type="EMBL" id="SMKP01000024">
    <property type="protein sequence ID" value="TDD22570.1"/>
    <property type="molecule type" value="Genomic_DNA"/>
</dbReference>
<evidence type="ECO:0000313" key="12">
    <source>
        <dbReference type="Proteomes" id="UP000294543"/>
    </source>
</evidence>
<feature type="region of interest" description="Disordered" evidence="7">
    <location>
        <begin position="153"/>
        <end position="240"/>
    </location>
</feature>
<evidence type="ECO:0000313" key="11">
    <source>
        <dbReference type="EMBL" id="TDD22570.1"/>
    </source>
</evidence>
<dbReference type="GO" id="GO:0016020">
    <property type="term" value="C:membrane"/>
    <property type="evidence" value="ECO:0007669"/>
    <property type="project" value="TreeGrafter"/>
</dbReference>
<dbReference type="InterPro" id="IPR001791">
    <property type="entry name" value="Laminin_G"/>
</dbReference>
<protein>
    <recommendedName>
        <fullName evidence="3">exo-alpha-sialidase</fullName>
        <ecNumber evidence="3">3.2.1.18</ecNumber>
    </recommendedName>
</protein>
<dbReference type="Proteomes" id="UP000294543">
    <property type="component" value="Unassembled WGS sequence"/>
</dbReference>
<feature type="domain" description="Laminin G" evidence="9">
    <location>
        <begin position="543"/>
        <end position="676"/>
    </location>
</feature>
<dbReference type="Gene3D" id="2.60.120.200">
    <property type="match status" value="1"/>
</dbReference>
<feature type="domain" description="LamG-like jellyroll fold" evidence="10">
    <location>
        <begin position="547"/>
        <end position="681"/>
    </location>
</feature>
<organism evidence="11 12">
    <name type="scientific">Nonomuraea diastatica</name>
    <dbReference type="NCBI Taxonomy" id="1848329"/>
    <lineage>
        <taxon>Bacteria</taxon>
        <taxon>Bacillati</taxon>
        <taxon>Actinomycetota</taxon>
        <taxon>Actinomycetes</taxon>
        <taxon>Streptosporangiales</taxon>
        <taxon>Streptosporangiaceae</taxon>
        <taxon>Nonomuraea</taxon>
    </lineage>
</organism>
<dbReference type="InterPro" id="IPR006558">
    <property type="entry name" value="LamG-like"/>
</dbReference>